<evidence type="ECO:0000256" key="6">
    <source>
        <dbReference type="ARBA" id="ARBA00023040"/>
    </source>
</evidence>
<dbReference type="AlphaFoldDB" id="G5B9H4"/>
<reference evidence="11 12" key="1">
    <citation type="journal article" date="2011" name="Nature">
        <title>Genome sequencing reveals insights into physiology and longevity of the naked mole rat.</title>
        <authorList>
            <person name="Kim E.B."/>
            <person name="Fang X."/>
            <person name="Fushan A.A."/>
            <person name="Huang Z."/>
            <person name="Lobanov A.V."/>
            <person name="Han L."/>
            <person name="Marino S.M."/>
            <person name="Sun X."/>
            <person name="Turanov A.A."/>
            <person name="Yang P."/>
            <person name="Yim S.H."/>
            <person name="Zhao X."/>
            <person name="Kasaikina M.V."/>
            <person name="Stoletzki N."/>
            <person name="Peng C."/>
            <person name="Polak P."/>
            <person name="Xiong Z."/>
            <person name="Kiezun A."/>
            <person name="Zhu Y."/>
            <person name="Chen Y."/>
            <person name="Kryukov G.V."/>
            <person name="Zhang Q."/>
            <person name="Peshkin L."/>
            <person name="Yang L."/>
            <person name="Bronson R.T."/>
            <person name="Buffenstein R."/>
            <person name="Wang B."/>
            <person name="Han C."/>
            <person name="Li Q."/>
            <person name="Chen L."/>
            <person name="Zhao W."/>
            <person name="Sunyaev S.R."/>
            <person name="Park T.J."/>
            <person name="Zhang G."/>
            <person name="Wang J."/>
            <person name="Gladyshev V.N."/>
        </authorList>
    </citation>
    <scope>NUCLEOTIDE SEQUENCE [LARGE SCALE GENOMIC DNA]</scope>
</reference>
<comment type="subcellular location">
    <subcellularLocation>
        <location evidence="1">Membrane</location>
        <topology evidence="1">Multi-pass membrane protein</topology>
    </subcellularLocation>
</comment>
<dbReference type="InterPro" id="IPR000725">
    <property type="entry name" value="Olfact_rcpt"/>
</dbReference>
<dbReference type="Proteomes" id="UP000006813">
    <property type="component" value="Unassembled WGS sequence"/>
</dbReference>
<keyword evidence="3 10" id="KW-0812">Transmembrane</keyword>
<keyword evidence="4" id="KW-0552">Olfaction</keyword>
<evidence type="ECO:0000256" key="4">
    <source>
        <dbReference type="ARBA" id="ARBA00022725"/>
    </source>
</evidence>
<evidence type="ECO:0000256" key="1">
    <source>
        <dbReference type="ARBA" id="ARBA00004141"/>
    </source>
</evidence>
<dbReference type="SUPFAM" id="SSF81321">
    <property type="entry name" value="Family A G protein-coupled receptor-like"/>
    <property type="match status" value="1"/>
</dbReference>
<keyword evidence="5 10" id="KW-1133">Transmembrane helix</keyword>
<keyword evidence="6" id="KW-0297">G-protein coupled receptor</keyword>
<evidence type="ECO:0000256" key="5">
    <source>
        <dbReference type="ARBA" id="ARBA00022989"/>
    </source>
</evidence>
<evidence type="ECO:0000313" key="12">
    <source>
        <dbReference type="Proteomes" id="UP000006813"/>
    </source>
</evidence>
<dbReference type="Pfam" id="PF13853">
    <property type="entry name" value="7tm_4"/>
    <property type="match status" value="1"/>
</dbReference>
<dbReference type="GO" id="GO:0004930">
    <property type="term" value="F:G protein-coupled receptor activity"/>
    <property type="evidence" value="ECO:0007669"/>
    <property type="project" value="UniProtKB-KW"/>
</dbReference>
<keyword evidence="8 11" id="KW-0675">Receptor</keyword>
<proteinExistence type="predicted"/>
<organism evidence="11 12">
    <name type="scientific">Heterocephalus glaber</name>
    <name type="common">Naked mole rat</name>
    <dbReference type="NCBI Taxonomy" id="10181"/>
    <lineage>
        <taxon>Eukaryota</taxon>
        <taxon>Metazoa</taxon>
        <taxon>Chordata</taxon>
        <taxon>Craniata</taxon>
        <taxon>Vertebrata</taxon>
        <taxon>Euteleostomi</taxon>
        <taxon>Mammalia</taxon>
        <taxon>Eutheria</taxon>
        <taxon>Euarchontoglires</taxon>
        <taxon>Glires</taxon>
        <taxon>Rodentia</taxon>
        <taxon>Hystricomorpha</taxon>
        <taxon>Bathyergidae</taxon>
        <taxon>Heterocephalus</taxon>
    </lineage>
</organism>
<dbReference type="GO" id="GO:0005886">
    <property type="term" value="C:plasma membrane"/>
    <property type="evidence" value="ECO:0007669"/>
    <property type="project" value="TreeGrafter"/>
</dbReference>
<dbReference type="InParanoid" id="G5B9H4"/>
<gene>
    <name evidence="11" type="ORF">GW7_00783</name>
</gene>
<evidence type="ECO:0000256" key="10">
    <source>
        <dbReference type="SAM" id="Phobius"/>
    </source>
</evidence>
<dbReference type="GO" id="GO:0004984">
    <property type="term" value="F:olfactory receptor activity"/>
    <property type="evidence" value="ECO:0007669"/>
    <property type="project" value="InterPro"/>
</dbReference>
<dbReference type="PANTHER" id="PTHR26450:SF16">
    <property type="entry name" value="OLFACTORY RECEPTOR"/>
    <property type="match status" value="1"/>
</dbReference>
<sequence length="126" mass="13790">MSNFNTSEAGISTFYLVGIPDVMKLTCSDNRVSVVYGFYVVVSTTLDLVFIAFSYIMILKTVLGIATPENSSRPSTPASLTSVLLSAAMLHRFSRDVSAMTHVLMADIFLSVPPLMNPIVYCMKTH</sequence>
<evidence type="ECO:0000256" key="3">
    <source>
        <dbReference type="ARBA" id="ARBA00022692"/>
    </source>
</evidence>
<evidence type="ECO:0000256" key="9">
    <source>
        <dbReference type="ARBA" id="ARBA00023224"/>
    </source>
</evidence>
<dbReference type="InterPro" id="IPR050402">
    <property type="entry name" value="OR51/52/56-like"/>
</dbReference>
<keyword evidence="7 10" id="KW-0472">Membrane</keyword>
<evidence type="ECO:0000256" key="2">
    <source>
        <dbReference type="ARBA" id="ARBA00022606"/>
    </source>
</evidence>
<accession>G5B9H4</accession>
<dbReference type="PANTHER" id="PTHR26450">
    <property type="entry name" value="OLFACTORY RECEPTOR 56B1-RELATED"/>
    <property type="match status" value="1"/>
</dbReference>
<feature type="transmembrane region" description="Helical" evidence="10">
    <location>
        <begin position="36"/>
        <end position="58"/>
    </location>
</feature>
<keyword evidence="2" id="KW-0716">Sensory transduction</keyword>
<name>G5B9H4_HETGA</name>
<keyword evidence="9" id="KW-0807">Transducer</keyword>
<dbReference type="EMBL" id="JH169120">
    <property type="protein sequence ID" value="EHB05935.1"/>
    <property type="molecule type" value="Genomic_DNA"/>
</dbReference>
<evidence type="ECO:0000256" key="8">
    <source>
        <dbReference type="ARBA" id="ARBA00023170"/>
    </source>
</evidence>
<evidence type="ECO:0000313" key="11">
    <source>
        <dbReference type="EMBL" id="EHB05935.1"/>
    </source>
</evidence>
<evidence type="ECO:0000256" key="7">
    <source>
        <dbReference type="ARBA" id="ARBA00023136"/>
    </source>
</evidence>
<protein>
    <submittedName>
        <fullName evidence="11">Olfactory receptor 51A4</fullName>
    </submittedName>
</protein>